<sequence>MHINKFITPEIIFGKGAIDQVGDSCLRLGAKKVLIVSDPGVIEAGWLEKAIEGCKQVGLAYSTYDEVTTNPKDFEVEKGCHVYKENECDAVIGIGGGSVMDVAKAIAIVVTNGGRISDYEGVDQIKVPLPPLVMVATTAGSGSEVSQFSVIVDCERKKKMTIISKSLVPDIAIVDPFTLVTKDRYLTASTGMDVLTHAIESFVSIAATPLTDVQAKNSIKLVCEFLRPSVASKTNEEAKAAMAMASLQAGLAFSNAILGAAHALSHAIGGRFELSHGEVNAILLPHVMEFNYIAAPQKFLKIAELMGVDVRGSSGYEVGKQAIDKVRALSKDVGAPQRLSEVGLKEDSILEMSQAALDDACMITNPRDISIEDVKELFRKAF</sequence>
<dbReference type="InterPro" id="IPR056798">
    <property type="entry name" value="ADH_Fe_C"/>
</dbReference>
<organism evidence="5 7">
    <name type="scientific">Anaerobacillus isosaccharinicus</name>
    <dbReference type="NCBI Taxonomy" id="1532552"/>
    <lineage>
        <taxon>Bacteria</taxon>
        <taxon>Bacillati</taxon>
        <taxon>Bacillota</taxon>
        <taxon>Bacilli</taxon>
        <taxon>Bacillales</taxon>
        <taxon>Bacillaceae</taxon>
        <taxon>Anaerobacillus</taxon>
    </lineage>
</organism>
<dbReference type="GO" id="GO:0046872">
    <property type="term" value="F:metal ion binding"/>
    <property type="evidence" value="ECO:0007669"/>
    <property type="project" value="InterPro"/>
</dbReference>
<dbReference type="PANTHER" id="PTHR11496">
    <property type="entry name" value="ALCOHOL DEHYDROGENASE"/>
    <property type="match status" value="1"/>
</dbReference>
<evidence type="ECO:0000259" key="4">
    <source>
        <dbReference type="Pfam" id="PF25137"/>
    </source>
</evidence>
<dbReference type="CDD" id="cd17814">
    <property type="entry name" value="Fe-ADH-like"/>
    <property type="match status" value="1"/>
</dbReference>
<evidence type="ECO:0000256" key="1">
    <source>
        <dbReference type="ARBA" id="ARBA00007358"/>
    </source>
</evidence>
<dbReference type="GO" id="GO:0004022">
    <property type="term" value="F:alcohol dehydrogenase (NAD+) activity"/>
    <property type="evidence" value="ECO:0007669"/>
    <property type="project" value="TreeGrafter"/>
</dbReference>
<evidence type="ECO:0000313" key="7">
    <source>
        <dbReference type="Proteomes" id="UP000180175"/>
    </source>
</evidence>
<dbReference type="SUPFAM" id="SSF56796">
    <property type="entry name" value="Dehydroquinate synthase-like"/>
    <property type="match status" value="1"/>
</dbReference>
<dbReference type="Proteomes" id="UP000180175">
    <property type="component" value="Chromosome"/>
</dbReference>
<reference evidence="6 7" key="2">
    <citation type="journal article" date="2017" name="Genome Announc.">
        <title>Draft Genome Sequences of Four Alkaliphilic Bacteria Belonging to the Anaerobacillus Genus.</title>
        <authorList>
            <person name="Bassil N.M."/>
            <person name="Lloyd J.R."/>
        </authorList>
    </citation>
    <scope>NUCLEOTIDE SEQUENCE [LARGE SCALE GENOMIC DNA]</scope>
    <source>
        <strain evidence="6 7">NB2006</strain>
    </source>
</reference>
<reference evidence="6 7" key="3">
    <citation type="journal article" date="2019" name="Int. J. Syst. Evol. Microbiol.">
        <title>Anaerobacillus isosaccharinicus sp. nov., an alkaliphilic bacterium which degrades isosaccharinic acid.</title>
        <authorList>
            <person name="Bassil N.M."/>
            <person name="Lloyd J.R."/>
        </authorList>
    </citation>
    <scope>NUCLEOTIDE SEQUENCE [LARGE SCALE GENOMIC DNA]</scope>
    <source>
        <strain evidence="6 7">NB2006</strain>
    </source>
</reference>
<reference evidence="6" key="4">
    <citation type="submission" date="2020-10" db="EMBL/GenBank/DDBJ databases">
        <authorList>
            <person name="Bassil N.M."/>
            <person name="Lloyd J.R."/>
        </authorList>
    </citation>
    <scope>NUCLEOTIDE SEQUENCE</scope>
    <source>
        <strain evidence="6">NB2006</strain>
    </source>
</reference>
<dbReference type="Pfam" id="PF25137">
    <property type="entry name" value="ADH_Fe_C"/>
    <property type="match status" value="1"/>
</dbReference>
<gene>
    <name evidence="6" type="ORF">AWH56_003050</name>
    <name evidence="5" type="ORF">AWH56_20525</name>
</gene>
<accession>A0A1S2L4S2</accession>
<dbReference type="OrthoDB" id="9815791at2"/>
<name>A0A1S2L4S2_9BACI</name>
<dbReference type="Gene3D" id="1.20.1090.10">
    <property type="entry name" value="Dehydroquinate synthase-like - alpha domain"/>
    <property type="match status" value="1"/>
</dbReference>
<keyword evidence="2" id="KW-0560">Oxidoreductase</keyword>
<feature type="domain" description="Alcohol dehydrogenase iron-type/glycerol dehydrogenase GldA" evidence="3">
    <location>
        <begin position="9"/>
        <end position="176"/>
    </location>
</feature>
<reference evidence="5 7" key="1">
    <citation type="submission" date="2016-10" db="EMBL/GenBank/DDBJ databases">
        <title>Draft genome sequences of four alkaliphilic bacteria belonging to the Anaerobacillus genus.</title>
        <authorList>
            <person name="Bassil N.M."/>
            <person name="Lloyd J.R."/>
        </authorList>
    </citation>
    <scope>NUCLEOTIDE SEQUENCE [LARGE SCALE GENOMIC DNA]</scope>
    <source>
        <strain evidence="5 7">NB2006</strain>
    </source>
</reference>
<dbReference type="EMBL" id="LQXD01000173">
    <property type="protein sequence ID" value="OIJ07468.1"/>
    <property type="molecule type" value="Genomic_DNA"/>
</dbReference>
<dbReference type="PANTHER" id="PTHR11496:SF102">
    <property type="entry name" value="ALCOHOL DEHYDROGENASE 4"/>
    <property type="match status" value="1"/>
</dbReference>
<evidence type="ECO:0000259" key="3">
    <source>
        <dbReference type="Pfam" id="PF00465"/>
    </source>
</evidence>
<keyword evidence="7" id="KW-1185">Reference proteome</keyword>
<protein>
    <submittedName>
        <fullName evidence="5 6">Alcohol dehydrogenase</fullName>
    </submittedName>
</protein>
<dbReference type="FunFam" id="1.20.1090.10:FF:000001">
    <property type="entry name" value="Aldehyde-alcohol dehydrogenase"/>
    <property type="match status" value="1"/>
</dbReference>
<dbReference type="InterPro" id="IPR001670">
    <property type="entry name" value="ADH_Fe/GldA"/>
</dbReference>
<dbReference type="Pfam" id="PF00465">
    <property type="entry name" value="Fe-ADH"/>
    <property type="match status" value="1"/>
</dbReference>
<dbReference type="InterPro" id="IPR039697">
    <property type="entry name" value="Alcohol_dehydrogenase_Fe"/>
</dbReference>
<dbReference type="KEGG" id="aia:AWH56_003050"/>
<comment type="similarity">
    <text evidence="1">Belongs to the iron-containing alcohol dehydrogenase family.</text>
</comment>
<evidence type="ECO:0000313" key="6">
    <source>
        <dbReference type="EMBL" id="QOY36667.1"/>
    </source>
</evidence>
<evidence type="ECO:0000313" key="5">
    <source>
        <dbReference type="EMBL" id="OIJ07468.1"/>
    </source>
</evidence>
<proteinExistence type="inferred from homology"/>
<evidence type="ECO:0000256" key="2">
    <source>
        <dbReference type="ARBA" id="ARBA00023002"/>
    </source>
</evidence>
<dbReference type="Gene3D" id="3.40.50.1970">
    <property type="match status" value="1"/>
</dbReference>
<feature type="domain" description="Fe-containing alcohol dehydrogenase-like C-terminal" evidence="4">
    <location>
        <begin position="187"/>
        <end position="382"/>
    </location>
</feature>
<dbReference type="FunFam" id="3.40.50.1970:FF:000003">
    <property type="entry name" value="Alcohol dehydrogenase, iron-containing"/>
    <property type="match status" value="1"/>
</dbReference>
<dbReference type="RefSeq" id="WP_071318822.1">
    <property type="nucleotide sequence ID" value="NZ_CP063356.2"/>
</dbReference>
<dbReference type="AlphaFoldDB" id="A0A1S2L4S2"/>
<dbReference type="EMBL" id="CP063356">
    <property type="protein sequence ID" value="QOY36667.1"/>
    <property type="molecule type" value="Genomic_DNA"/>
</dbReference>